<dbReference type="SUPFAM" id="SSF53850">
    <property type="entry name" value="Periplasmic binding protein-like II"/>
    <property type="match status" value="1"/>
</dbReference>
<reference evidence="6 7" key="1">
    <citation type="submission" date="2024-09" db="EMBL/GenBank/DDBJ databases">
        <authorList>
            <person name="Sun Q."/>
            <person name="Mori K."/>
        </authorList>
    </citation>
    <scope>NUCLEOTIDE SEQUENCE [LARGE SCALE GENOMIC DNA]</scope>
    <source>
        <strain evidence="6 7">CECT 8726</strain>
    </source>
</reference>
<dbReference type="InterPro" id="IPR005119">
    <property type="entry name" value="LysR_subst-bd"/>
</dbReference>
<evidence type="ECO:0000256" key="1">
    <source>
        <dbReference type="ARBA" id="ARBA00009437"/>
    </source>
</evidence>
<dbReference type="EMBL" id="JBHMEA010000007">
    <property type="protein sequence ID" value="MFB9230377.1"/>
    <property type="molecule type" value="Genomic_DNA"/>
</dbReference>
<dbReference type="InterPro" id="IPR058163">
    <property type="entry name" value="LysR-type_TF_proteobact-type"/>
</dbReference>
<dbReference type="InterPro" id="IPR036390">
    <property type="entry name" value="WH_DNA-bd_sf"/>
</dbReference>
<dbReference type="SUPFAM" id="SSF46785">
    <property type="entry name" value="Winged helix' DNA-binding domain"/>
    <property type="match status" value="1"/>
</dbReference>
<evidence type="ECO:0000256" key="2">
    <source>
        <dbReference type="ARBA" id="ARBA00023015"/>
    </source>
</evidence>
<evidence type="ECO:0000259" key="5">
    <source>
        <dbReference type="PROSITE" id="PS50931"/>
    </source>
</evidence>
<evidence type="ECO:0000256" key="3">
    <source>
        <dbReference type="ARBA" id="ARBA00023125"/>
    </source>
</evidence>
<comment type="caution">
    <text evidence="6">The sequence shown here is derived from an EMBL/GenBank/DDBJ whole genome shotgun (WGS) entry which is preliminary data.</text>
</comment>
<gene>
    <name evidence="6" type="ORF">ACFFUT_01090</name>
</gene>
<dbReference type="Pfam" id="PF00126">
    <property type="entry name" value="HTH_1"/>
    <property type="match status" value="1"/>
</dbReference>
<proteinExistence type="inferred from homology"/>
<feature type="domain" description="HTH lysR-type" evidence="5">
    <location>
        <begin position="8"/>
        <end position="65"/>
    </location>
</feature>
<evidence type="ECO:0000256" key="4">
    <source>
        <dbReference type="ARBA" id="ARBA00023163"/>
    </source>
</evidence>
<dbReference type="InterPro" id="IPR000847">
    <property type="entry name" value="LysR_HTH_N"/>
</dbReference>
<accession>A0ABV5JA96</accession>
<dbReference type="InterPro" id="IPR036388">
    <property type="entry name" value="WH-like_DNA-bd_sf"/>
</dbReference>
<dbReference type="Gene3D" id="1.10.10.10">
    <property type="entry name" value="Winged helix-like DNA-binding domain superfamily/Winged helix DNA-binding domain"/>
    <property type="match status" value="1"/>
</dbReference>
<name>A0ABV5JA96_9RHOB</name>
<keyword evidence="4" id="KW-0804">Transcription</keyword>
<comment type="similarity">
    <text evidence="1">Belongs to the LysR transcriptional regulatory family.</text>
</comment>
<organism evidence="6 7">
    <name type="scientific">Pseudohalocynthiibacter aestuariivivens</name>
    <dbReference type="NCBI Taxonomy" id="1591409"/>
    <lineage>
        <taxon>Bacteria</taxon>
        <taxon>Pseudomonadati</taxon>
        <taxon>Pseudomonadota</taxon>
        <taxon>Alphaproteobacteria</taxon>
        <taxon>Rhodobacterales</taxon>
        <taxon>Paracoccaceae</taxon>
        <taxon>Pseudohalocynthiibacter</taxon>
    </lineage>
</organism>
<dbReference type="PROSITE" id="PS50931">
    <property type="entry name" value="HTH_LYSR"/>
    <property type="match status" value="1"/>
</dbReference>
<dbReference type="Pfam" id="PF03466">
    <property type="entry name" value="LysR_substrate"/>
    <property type="match status" value="1"/>
</dbReference>
<keyword evidence="2" id="KW-0805">Transcription regulation</keyword>
<keyword evidence="7" id="KW-1185">Reference proteome</keyword>
<evidence type="ECO:0000313" key="6">
    <source>
        <dbReference type="EMBL" id="MFB9230377.1"/>
    </source>
</evidence>
<dbReference type="Gene3D" id="3.40.190.290">
    <property type="match status" value="1"/>
</dbReference>
<sequence length="295" mass="32464">MNWQAVSFDWNHVRAFLATAEEGSLSAAARVLAQTQPTLGRQVAALEEKLGVVLFERVGRSLSLTQSGLELLEHVRAMGDAASRISLTASGQSQTIEGNVRLTASDAMSAYFLPPVLKKLRQVAPGLTVEIVASNTVRDLQQREADIAIRHIRPEQPDLIAKLVRETTAHLYASTKFLDEQGRPSSADDLKNVVFIGFETSDRLISGLNELGLSLTNENFKLVSNSGVATWEMVKHGLGIGVMVREVAEMTPDTELVLPDLVPIPVPIWLVTHRELHTSRRIRLVFDLLADAFRN</sequence>
<dbReference type="PRINTS" id="PR00039">
    <property type="entry name" value="HTHLYSR"/>
</dbReference>
<dbReference type="PANTHER" id="PTHR30537">
    <property type="entry name" value="HTH-TYPE TRANSCRIPTIONAL REGULATOR"/>
    <property type="match status" value="1"/>
</dbReference>
<evidence type="ECO:0000313" key="7">
    <source>
        <dbReference type="Proteomes" id="UP001589683"/>
    </source>
</evidence>
<dbReference type="PANTHER" id="PTHR30537:SF3">
    <property type="entry name" value="TRANSCRIPTIONAL REGULATORY PROTEIN"/>
    <property type="match status" value="1"/>
</dbReference>
<protein>
    <submittedName>
        <fullName evidence="6">LysR family transcriptional regulator</fullName>
    </submittedName>
</protein>
<keyword evidence="3" id="KW-0238">DNA-binding</keyword>
<dbReference type="RefSeq" id="WP_213887718.1">
    <property type="nucleotide sequence ID" value="NZ_JAGFNU010000001.1"/>
</dbReference>
<dbReference type="Proteomes" id="UP001589683">
    <property type="component" value="Unassembled WGS sequence"/>
</dbReference>